<dbReference type="SUPFAM" id="SSF51161">
    <property type="entry name" value="Trimeric LpxA-like enzymes"/>
    <property type="match status" value="1"/>
</dbReference>
<evidence type="ECO:0000313" key="2">
    <source>
        <dbReference type="EMBL" id="AEB07996.1"/>
    </source>
</evidence>
<dbReference type="PANTHER" id="PTHR22572">
    <property type="entry name" value="SUGAR-1-PHOSPHATE GUANYL TRANSFERASE"/>
    <property type="match status" value="1"/>
</dbReference>
<evidence type="ECO:0000259" key="1">
    <source>
        <dbReference type="Pfam" id="PF00483"/>
    </source>
</evidence>
<dbReference type="InterPro" id="IPR029044">
    <property type="entry name" value="Nucleotide-diphossugar_trans"/>
</dbReference>
<dbReference type="InterPro" id="IPR011004">
    <property type="entry name" value="Trimer_LpxA-like_sf"/>
</dbReference>
<dbReference type="Pfam" id="PF00483">
    <property type="entry name" value="NTP_transferase"/>
    <property type="match status" value="1"/>
</dbReference>
<protein>
    <submittedName>
        <fullName evidence="2">Nucleotidyl transferase</fullName>
    </submittedName>
</protein>
<dbReference type="SUPFAM" id="SSF53448">
    <property type="entry name" value="Nucleotide-diphospho-sugar transferases"/>
    <property type="match status" value="1"/>
</dbReference>
<keyword evidence="3" id="KW-1185">Reference proteome</keyword>
<accession>F2NJ38</accession>
<organism evidence="2 3">
    <name type="scientific">Desulfobacca acetoxidans (strain ATCC 700848 / DSM 11109 / ASRB2)</name>
    <dbReference type="NCBI Taxonomy" id="880072"/>
    <lineage>
        <taxon>Bacteria</taxon>
        <taxon>Pseudomonadati</taxon>
        <taxon>Thermodesulfobacteriota</taxon>
        <taxon>Desulfobaccia</taxon>
        <taxon>Desulfobaccales</taxon>
        <taxon>Desulfobaccaceae</taxon>
        <taxon>Desulfobacca</taxon>
    </lineage>
</organism>
<reference evidence="3" key="2">
    <citation type="submission" date="2011-03" db="EMBL/GenBank/DDBJ databases">
        <title>The complete genome of Desulfobacca acetoxidans DSM 11109.</title>
        <authorList>
            <consortium name="US DOE Joint Genome Institute (JGI-PGF)"/>
            <person name="Lucas S."/>
            <person name="Copeland A."/>
            <person name="Lapidus A."/>
            <person name="Bruce D."/>
            <person name="Goodwin L."/>
            <person name="Pitluck S."/>
            <person name="Peters L."/>
            <person name="Kyrpides N."/>
            <person name="Mavromatis K."/>
            <person name="Ivanova N."/>
            <person name="Ovchinnikova G."/>
            <person name="Teshima H."/>
            <person name="Detter J.C."/>
            <person name="Han C."/>
            <person name="Land M."/>
            <person name="Hauser L."/>
            <person name="Markowitz V."/>
            <person name="Cheng J.-F."/>
            <person name="Hugenholtz P."/>
            <person name="Woyke T."/>
            <person name="Wu D."/>
            <person name="Spring S."/>
            <person name="Schueler E."/>
            <person name="Brambilla E."/>
            <person name="Klenk H.-P."/>
            <person name="Eisen J.A."/>
        </authorList>
    </citation>
    <scope>NUCLEOTIDE SEQUENCE [LARGE SCALE GENOMIC DNA]</scope>
    <source>
        <strain evidence="3">ATCC 700848 / DSM 11109 / ASRB2</strain>
    </source>
</reference>
<evidence type="ECO:0000313" key="3">
    <source>
        <dbReference type="Proteomes" id="UP000000483"/>
    </source>
</evidence>
<dbReference type="eggNOG" id="COG1208">
    <property type="taxonomic scope" value="Bacteria"/>
</dbReference>
<dbReference type="GO" id="GO:0016740">
    <property type="term" value="F:transferase activity"/>
    <property type="evidence" value="ECO:0007669"/>
    <property type="project" value="UniProtKB-KW"/>
</dbReference>
<keyword evidence="2" id="KW-0808">Transferase</keyword>
<dbReference type="HOGENOM" id="CLU_029499_0_1_7"/>
<sequence>MPIELDNYLKNTWAVRKQVQDQLKLTILAAGLGRRMDPISTHHLPKPMFPLGGTVPMAEIWVRRAVEAGITNVSMNLCVLQETIRSHFKDGLLFGADINYIEEDRPSGTLGGVCKQALGTEAKQTLADEIMGSTAAFSGTTVIAPSGDIVTNFGVELLEQMYEIHKRQGAAFTMLLAPIPWKRRKEFGTVILGKSERSRGPLSESGPIIDFIEKDPDSPSNLNNASVYFIEMELLEKLDPFRTAADPNVREPFYDFGKHVFPAMLGKLAYFKPPKDYLLWGIRYDGLWYDVGRKRDYLSINKSVLDNKIHLDLPYQKLPWGYLGSGTVINFAEVTIIPPVIIGNECIIERGAKLGPYAIIGDGWTIEKDVCISNSVLWKRYAYFTKQGEKISVRERKLVDRHEVRQGSVIDECIIVGGTITPGLYDSKADRLFEKTVDVLENGELQLVSIDWVPAGPRL</sequence>
<dbReference type="CDD" id="cd04181">
    <property type="entry name" value="NTP_transferase"/>
    <property type="match status" value="1"/>
</dbReference>
<dbReference type="KEGG" id="dao:Desac_0098"/>
<proteinExistence type="predicted"/>
<dbReference type="RefSeq" id="WP_013705109.1">
    <property type="nucleotide sequence ID" value="NC_015388.1"/>
</dbReference>
<dbReference type="Proteomes" id="UP000000483">
    <property type="component" value="Chromosome"/>
</dbReference>
<gene>
    <name evidence="2" type="ordered locus">Desac_0098</name>
</gene>
<dbReference type="OrthoDB" id="5451201at2"/>
<reference evidence="2 3" key="1">
    <citation type="journal article" date="2011" name="Stand. Genomic Sci.">
        <title>Complete genome sequence of the acetate-degrading sulfate reducer Desulfobacca acetoxidans type strain (ASRB2).</title>
        <authorList>
            <person name="Goker M."/>
            <person name="Teshima H."/>
            <person name="Lapidus A."/>
            <person name="Nolan M."/>
            <person name="Lucas S."/>
            <person name="Hammon N."/>
            <person name="Deshpande S."/>
            <person name="Cheng J.F."/>
            <person name="Tapia R."/>
            <person name="Han C."/>
            <person name="Goodwin L."/>
            <person name="Pitluck S."/>
            <person name="Huntemann M."/>
            <person name="Liolios K."/>
            <person name="Ivanova N."/>
            <person name="Pagani I."/>
            <person name="Mavromatis K."/>
            <person name="Ovchinikova G."/>
            <person name="Pati A."/>
            <person name="Chen A."/>
            <person name="Palaniappan K."/>
            <person name="Land M."/>
            <person name="Hauser L."/>
            <person name="Brambilla E.M."/>
            <person name="Rohde M."/>
            <person name="Spring S."/>
            <person name="Detter J.C."/>
            <person name="Woyke T."/>
            <person name="Bristow J."/>
            <person name="Eisen J.A."/>
            <person name="Markowitz V."/>
            <person name="Hugenholtz P."/>
            <person name="Kyrpides N.C."/>
            <person name="Klenk H.P."/>
        </authorList>
    </citation>
    <scope>NUCLEOTIDE SEQUENCE [LARGE SCALE GENOMIC DNA]</scope>
    <source>
        <strain evidence="3">ATCC 700848 / DSM 11109 / ASRB2</strain>
    </source>
</reference>
<dbReference type="STRING" id="880072.Desac_0098"/>
<name>F2NJ38_DESAR</name>
<dbReference type="InterPro" id="IPR050486">
    <property type="entry name" value="Mannose-1P_guanyltransferase"/>
</dbReference>
<feature type="domain" description="Nucleotidyl transferase" evidence="1">
    <location>
        <begin position="27"/>
        <end position="306"/>
    </location>
</feature>
<dbReference type="Gene3D" id="3.90.550.10">
    <property type="entry name" value="Spore Coat Polysaccharide Biosynthesis Protein SpsA, Chain A"/>
    <property type="match status" value="1"/>
</dbReference>
<dbReference type="Gene3D" id="2.160.10.10">
    <property type="entry name" value="Hexapeptide repeat proteins"/>
    <property type="match status" value="1"/>
</dbReference>
<dbReference type="EMBL" id="CP002629">
    <property type="protein sequence ID" value="AEB07996.1"/>
    <property type="molecule type" value="Genomic_DNA"/>
</dbReference>
<dbReference type="InterPro" id="IPR005835">
    <property type="entry name" value="NTP_transferase_dom"/>
</dbReference>
<dbReference type="AlphaFoldDB" id="F2NJ38"/>